<reference evidence="3 4" key="1">
    <citation type="journal article" date="2018" name="G3 (Bethesda)">
        <title>A High-Quality Reference Genome for the Invasive Mosquitofish Gambusia affinis Using a Chicago Library.</title>
        <authorList>
            <person name="Hoffberg S.L."/>
            <person name="Troendle N.J."/>
            <person name="Glenn T.C."/>
            <person name="Mahmud O."/>
            <person name="Louha S."/>
            <person name="Chalopin D."/>
            <person name="Bennetzen J.L."/>
            <person name="Mauricio R."/>
        </authorList>
    </citation>
    <scope>NUCLEOTIDE SEQUENCE [LARGE SCALE GENOMIC DNA]</scope>
    <source>
        <strain evidence="3">NE01/NJP1002.9</strain>
        <tissue evidence="3">Muscle</tissue>
    </source>
</reference>
<feature type="region of interest" description="Disordered" evidence="1">
    <location>
        <begin position="162"/>
        <end position="196"/>
    </location>
</feature>
<organism evidence="3 4">
    <name type="scientific">Gambusia affinis</name>
    <name type="common">Western mosquitofish</name>
    <name type="synonym">Heterandria affinis</name>
    <dbReference type="NCBI Taxonomy" id="33528"/>
    <lineage>
        <taxon>Eukaryota</taxon>
        <taxon>Metazoa</taxon>
        <taxon>Chordata</taxon>
        <taxon>Craniata</taxon>
        <taxon>Vertebrata</taxon>
        <taxon>Euteleostomi</taxon>
        <taxon>Actinopterygii</taxon>
        <taxon>Neopterygii</taxon>
        <taxon>Teleostei</taxon>
        <taxon>Neoteleostei</taxon>
        <taxon>Acanthomorphata</taxon>
        <taxon>Ovalentaria</taxon>
        <taxon>Atherinomorphae</taxon>
        <taxon>Cyprinodontiformes</taxon>
        <taxon>Poeciliidae</taxon>
        <taxon>Poeciliinae</taxon>
        <taxon>Gambusia</taxon>
    </lineage>
</organism>
<feature type="signal peptide" evidence="2">
    <location>
        <begin position="1"/>
        <end position="30"/>
    </location>
</feature>
<dbReference type="AlphaFoldDB" id="A0A315W3X6"/>
<accession>A0A315W3X6</accession>
<feature type="chain" id="PRO_5016454671" evidence="2">
    <location>
        <begin position="31"/>
        <end position="196"/>
    </location>
</feature>
<protein>
    <submittedName>
        <fullName evidence="3">Uncharacterized protein</fullName>
    </submittedName>
</protein>
<evidence type="ECO:0000256" key="2">
    <source>
        <dbReference type="SAM" id="SignalP"/>
    </source>
</evidence>
<gene>
    <name evidence="3" type="ORF">CCH79_00017647</name>
</gene>
<dbReference type="Proteomes" id="UP000250572">
    <property type="component" value="Unassembled WGS sequence"/>
</dbReference>
<evidence type="ECO:0000313" key="4">
    <source>
        <dbReference type="Proteomes" id="UP000250572"/>
    </source>
</evidence>
<sequence>MALVLVLPLALALVLPLVLVLVLVLVQAQALPLAQEPPQGQPLPPVLSPLLQLNTMQQITVEMEVGVTLDPFNLPIGQRPGLKTRPSQSWGRIHVFSVHPRPTQEGGSSWSQHEPAVLTLQAGTSRQQLAGHPQAAVLQKGGPDFPLPSHFFQLSWKNPKAFPGQPRDIVPPVCPGTSSGSPPSGTCPEHLTREAS</sequence>
<feature type="compositionally biased region" description="Low complexity" evidence="1">
    <location>
        <begin position="175"/>
        <end position="188"/>
    </location>
</feature>
<comment type="caution">
    <text evidence="3">The sequence shown here is derived from an EMBL/GenBank/DDBJ whole genome shotgun (WGS) entry which is preliminary data.</text>
</comment>
<dbReference type="EMBL" id="NHOQ01000407">
    <property type="protein sequence ID" value="PWA30400.1"/>
    <property type="molecule type" value="Genomic_DNA"/>
</dbReference>
<name>A0A315W3X6_GAMAF</name>
<evidence type="ECO:0000313" key="3">
    <source>
        <dbReference type="EMBL" id="PWA30400.1"/>
    </source>
</evidence>
<evidence type="ECO:0000256" key="1">
    <source>
        <dbReference type="SAM" id="MobiDB-lite"/>
    </source>
</evidence>
<keyword evidence="4" id="KW-1185">Reference proteome</keyword>
<proteinExistence type="predicted"/>
<keyword evidence="2" id="KW-0732">Signal</keyword>